<dbReference type="PROSITE" id="PS51030">
    <property type="entry name" value="NUCLEAR_REC_DBD_2"/>
    <property type="match status" value="1"/>
</dbReference>
<dbReference type="Proteomes" id="UP000492821">
    <property type="component" value="Unassembled WGS sequence"/>
</dbReference>
<dbReference type="InterPro" id="IPR001628">
    <property type="entry name" value="Znf_hrmn_rcpt"/>
</dbReference>
<dbReference type="SMART" id="SM00430">
    <property type="entry name" value="HOLI"/>
    <property type="match status" value="1"/>
</dbReference>
<comment type="subcellular location">
    <subcellularLocation>
        <location evidence="1 11">Nucleus</location>
    </subcellularLocation>
</comment>
<evidence type="ECO:0000256" key="4">
    <source>
        <dbReference type="ARBA" id="ARBA00022771"/>
    </source>
</evidence>
<evidence type="ECO:0000259" key="13">
    <source>
        <dbReference type="PROSITE" id="PS51030"/>
    </source>
</evidence>
<evidence type="ECO:0000259" key="14">
    <source>
        <dbReference type="PROSITE" id="PS51843"/>
    </source>
</evidence>
<dbReference type="Pfam" id="PF00104">
    <property type="entry name" value="Hormone_recep"/>
    <property type="match status" value="1"/>
</dbReference>
<sequence length="502" mass="57859">MEVIINQPSITCRMFETRHESSEDYERRCHVCSAPSNGYHFNAPSCSACAAFFRRTVTLNRKFECSYTNDCRINYAMRVICRSCRYKKCIEAGMDRRAVQPRRDSIMGRRKIKYIPNEIGAVVQTSWTYPKVSSQYASADNNDKNFIVLDVRNINTVSKDVLTAVNAFTTSTDSSNYVTLDPNFYVNIDQQTSALPQTSYFTQTSPTVSDGSSQGTSFVSTNASTLPPSSPTDLNFEPTIQFLLNEEAKSNERRKILYSERYLSELLSDLDSDLPFSKEDLRPLKFMLIQKEMRPMILITVEWLRGWPYFGQLNIKDKTVLLRCCVLYHAILDPAWLTVCLGYPTKFVMQNGMYVSMTKDSKVGWEDEKDINAETKEMLYKPLMERIVAEIVEPMRNLDLSHTEYCAFKALVCWKGSYHLSSNETRELLNKQIDALFESLDEHYRKLSYDSGMIAERTGNMILLVANVFSVGLEAMENHHKIDIFDLWQLDSLLLRLLKFRK</sequence>
<reference evidence="16" key="2">
    <citation type="submission" date="2020-10" db="UniProtKB">
        <authorList>
            <consortium name="WormBaseParasite"/>
        </authorList>
    </citation>
    <scope>IDENTIFICATION</scope>
</reference>
<dbReference type="SMART" id="SM00399">
    <property type="entry name" value="ZnF_C4"/>
    <property type="match status" value="1"/>
</dbReference>
<keyword evidence="4 11" id="KW-0863">Zinc-finger</keyword>
<feature type="domain" description="Nuclear receptor" evidence="13">
    <location>
        <begin position="26"/>
        <end position="101"/>
    </location>
</feature>
<dbReference type="InterPro" id="IPR035500">
    <property type="entry name" value="NHR-like_dom_sf"/>
</dbReference>
<dbReference type="GO" id="GO:0003700">
    <property type="term" value="F:DNA-binding transcription factor activity"/>
    <property type="evidence" value="ECO:0007669"/>
    <property type="project" value="InterPro"/>
</dbReference>
<dbReference type="InterPro" id="IPR013088">
    <property type="entry name" value="Znf_NHR/GATA"/>
</dbReference>
<evidence type="ECO:0000313" key="16">
    <source>
        <dbReference type="WBParaSite" id="Pan_g1378.t1"/>
    </source>
</evidence>
<keyword evidence="9 11" id="KW-0675">Receptor</keyword>
<dbReference type="PRINTS" id="PR00047">
    <property type="entry name" value="STROIDFINGER"/>
</dbReference>
<keyword evidence="15" id="KW-1185">Reference proteome</keyword>
<evidence type="ECO:0000256" key="5">
    <source>
        <dbReference type="ARBA" id="ARBA00022833"/>
    </source>
</evidence>
<reference evidence="15" key="1">
    <citation type="journal article" date="2013" name="Genetics">
        <title>The draft genome and transcriptome of Panagrellus redivivus are shaped by the harsh demands of a free-living lifestyle.</title>
        <authorList>
            <person name="Srinivasan J."/>
            <person name="Dillman A.R."/>
            <person name="Macchietto M.G."/>
            <person name="Heikkinen L."/>
            <person name="Lakso M."/>
            <person name="Fracchia K.M."/>
            <person name="Antoshechkin I."/>
            <person name="Mortazavi A."/>
            <person name="Wong G."/>
            <person name="Sternberg P.W."/>
        </authorList>
    </citation>
    <scope>NUCLEOTIDE SEQUENCE [LARGE SCALE GENOMIC DNA]</scope>
    <source>
        <strain evidence="15">MT8872</strain>
    </source>
</reference>
<protein>
    <submittedName>
        <fullName evidence="16">Nuclear receptor domain-containing protein</fullName>
    </submittedName>
</protein>
<dbReference type="GO" id="GO:0008270">
    <property type="term" value="F:zinc ion binding"/>
    <property type="evidence" value="ECO:0007669"/>
    <property type="project" value="UniProtKB-KW"/>
</dbReference>
<keyword evidence="10 11" id="KW-0539">Nucleus</keyword>
<dbReference type="WBParaSite" id="Pan_g1378.t1">
    <property type="protein sequence ID" value="Pan_g1378.t1"/>
    <property type="gene ID" value="Pan_g1378"/>
</dbReference>
<keyword evidence="7 11" id="KW-0238">DNA-binding</keyword>
<evidence type="ECO:0000256" key="10">
    <source>
        <dbReference type="ARBA" id="ARBA00023242"/>
    </source>
</evidence>
<evidence type="ECO:0000256" key="11">
    <source>
        <dbReference type="RuleBase" id="RU004334"/>
    </source>
</evidence>
<evidence type="ECO:0000256" key="12">
    <source>
        <dbReference type="SAM" id="MobiDB-lite"/>
    </source>
</evidence>
<dbReference type="InterPro" id="IPR000536">
    <property type="entry name" value="Nucl_hrmn_rcpt_lig-bd"/>
</dbReference>
<keyword evidence="3 11" id="KW-0479">Metal-binding</keyword>
<dbReference type="PANTHER" id="PTHR46397:SF5">
    <property type="entry name" value="NUCLEAR HORMONE RECEPTOR FAMILY MEMBER NHR-20"/>
    <property type="match status" value="1"/>
</dbReference>
<keyword evidence="8 11" id="KW-0804">Transcription</keyword>
<keyword evidence="5 11" id="KW-0862">Zinc</keyword>
<dbReference type="Gene3D" id="3.30.50.10">
    <property type="entry name" value="Erythroid Transcription Factor GATA-1, subunit A"/>
    <property type="match status" value="1"/>
</dbReference>
<dbReference type="InterPro" id="IPR049636">
    <property type="entry name" value="HNF4-like_DBD"/>
</dbReference>
<dbReference type="AlphaFoldDB" id="A0A7E4ZS26"/>
<name>A0A7E4ZS26_PANRE</name>
<evidence type="ECO:0000256" key="8">
    <source>
        <dbReference type="ARBA" id="ARBA00023163"/>
    </source>
</evidence>
<proteinExistence type="inferred from homology"/>
<dbReference type="SUPFAM" id="SSF48508">
    <property type="entry name" value="Nuclear receptor ligand-binding domain"/>
    <property type="match status" value="1"/>
</dbReference>
<organism evidence="15 16">
    <name type="scientific">Panagrellus redivivus</name>
    <name type="common">Microworm</name>
    <dbReference type="NCBI Taxonomy" id="6233"/>
    <lineage>
        <taxon>Eukaryota</taxon>
        <taxon>Metazoa</taxon>
        <taxon>Ecdysozoa</taxon>
        <taxon>Nematoda</taxon>
        <taxon>Chromadorea</taxon>
        <taxon>Rhabditida</taxon>
        <taxon>Tylenchina</taxon>
        <taxon>Panagrolaimomorpha</taxon>
        <taxon>Panagrolaimoidea</taxon>
        <taxon>Panagrolaimidae</taxon>
        <taxon>Panagrellus</taxon>
    </lineage>
</organism>
<dbReference type="SUPFAM" id="SSF57716">
    <property type="entry name" value="Glucocorticoid receptor-like (DNA-binding domain)"/>
    <property type="match status" value="1"/>
</dbReference>
<evidence type="ECO:0000256" key="3">
    <source>
        <dbReference type="ARBA" id="ARBA00022723"/>
    </source>
</evidence>
<dbReference type="Gene3D" id="1.10.565.10">
    <property type="entry name" value="Retinoid X Receptor"/>
    <property type="match status" value="1"/>
</dbReference>
<dbReference type="GO" id="GO:0005634">
    <property type="term" value="C:nucleus"/>
    <property type="evidence" value="ECO:0007669"/>
    <property type="project" value="UniProtKB-SubCell"/>
</dbReference>
<dbReference type="PROSITE" id="PS51843">
    <property type="entry name" value="NR_LBD"/>
    <property type="match status" value="1"/>
</dbReference>
<dbReference type="PROSITE" id="PS00031">
    <property type="entry name" value="NUCLEAR_REC_DBD_1"/>
    <property type="match status" value="1"/>
</dbReference>
<comment type="similarity">
    <text evidence="2 11">Belongs to the nuclear hormone receptor family.</text>
</comment>
<evidence type="ECO:0000256" key="6">
    <source>
        <dbReference type="ARBA" id="ARBA00023015"/>
    </source>
</evidence>
<dbReference type="PANTHER" id="PTHR46397">
    <property type="entry name" value="NUCLEAR HORMONE RECEPTOR FAMILY-RELATED"/>
    <property type="match status" value="1"/>
</dbReference>
<evidence type="ECO:0000256" key="2">
    <source>
        <dbReference type="ARBA" id="ARBA00005993"/>
    </source>
</evidence>
<evidence type="ECO:0000256" key="7">
    <source>
        <dbReference type="ARBA" id="ARBA00023125"/>
    </source>
</evidence>
<dbReference type="Pfam" id="PF00105">
    <property type="entry name" value="zf-C4"/>
    <property type="match status" value="1"/>
</dbReference>
<dbReference type="InterPro" id="IPR001723">
    <property type="entry name" value="Nuclear_hrmn_rcpt"/>
</dbReference>
<keyword evidence="6 11" id="KW-0805">Transcription regulation</keyword>
<dbReference type="CDD" id="cd06960">
    <property type="entry name" value="NR_DBD_HNF4A"/>
    <property type="match status" value="1"/>
</dbReference>
<evidence type="ECO:0000313" key="15">
    <source>
        <dbReference type="Proteomes" id="UP000492821"/>
    </source>
</evidence>
<evidence type="ECO:0000256" key="1">
    <source>
        <dbReference type="ARBA" id="ARBA00004123"/>
    </source>
</evidence>
<dbReference type="CDD" id="cd06157">
    <property type="entry name" value="NR_LBD"/>
    <property type="match status" value="1"/>
</dbReference>
<evidence type="ECO:0000256" key="9">
    <source>
        <dbReference type="ARBA" id="ARBA00023170"/>
    </source>
</evidence>
<feature type="region of interest" description="Disordered" evidence="12">
    <location>
        <begin position="205"/>
        <end position="230"/>
    </location>
</feature>
<feature type="domain" description="NR LBD" evidence="14">
    <location>
        <begin position="252"/>
        <end position="501"/>
    </location>
</feature>
<dbReference type="PRINTS" id="PR00398">
    <property type="entry name" value="STRDHORMONER"/>
</dbReference>
<accession>A0A7E4ZS26</accession>
<dbReference type="GO" id="GO:0000978">
    <property type="term" value="F:RNA polymerase II cis-regulatory region sequence-specific DNA binding"/>
    <property type="evidence" value="ECO:0007669"/>
    <property type="project" value="InterPro"/>
</dbReference>